<gene>
    <name evidence="3" type="ORF">LIPSTDRAFT_109224</name>
</gene>
<organism evidence="3 4">
    <name type="scientific">Lipomyces starkeyi NRRL Y-11557</name>
    <dbReference type="NCBI Taxonomy" id="675824"/>
    <lineage>
        <taxon>Eukaryota</taxon>
        <taxon>Fungi</taxon>
        <taxon>Dikarya</taxon>
        <taxon>Ascomycota</taxon>
        <taxon>Saccharomycotina</taxon>
        <taxon>Lipomycetes</taxon>
        <taxon>Lipomycetales</taxon>
        <taxon>Lipomycetaceae</taxon>
        <taxon>Lipomyces</taxon>
    </lineage>
</organism>
<dbReference type="InterPro" id="IPR022226">
    <property type="entry name" value="DUF3752"/>
</dbReference>
<sequence length="312" mass="34780">MVQTTRSEPTKVGPQLPPHILTAREAKRKRLAETAAADAHKVQENNPETKAAQNVTLSGDSIENNADQSKRKEKDSPDADAPVKKTRTIGPSMGPFVGPARSDTPESPDRRGGSESPSHLKRFDDEESVRTRQSEEKASRSRGPVRDEWMTLPPTKSDWAAKQTDPLQLRPRKFMTGSSASRAGQGAEQSWMETEAERRKRVAEEMMGLRGKQDDQPTIGLSQLTERDEELARQVQEYNERNRGKSLMQQYQAVVSSNSGGEGKKPDDPSKRGFDYEKDIASGGRTMDSSRIQDFVKRASSMDSKFSKGRYL</sequence>
<dbReference type="EMBL" id="KV454290">
    <property type="protein sequence ID" value="ODQ75541.1"/>
    <property type="molecule type" value="Genomic_DNA"/>
</dbReference>
<feature type="compositionally biased region" description="Polar residues" evidence="1">
    <location>
        <begin position="44"/>
        <end position="67"/>
    </location>
</feature>
<dbReference type="InterPro" id="IPR046331">
    <property type="entry name" value="GPAM1-like"/>
</dbReference>
<feature type="region of interest" description="Disordered" evidence="1">
    <location>
        <begin position="1"/>
        <end position="20"/>
    </location>
</feature>
<dbReference type="AlphaFoldDB" id="A0A1E3QCX8"/>
<reference evidence="3 4" key="1">
    <citation type="journal article" date="2016" name="Proc. Natl. Acad. Sci. U.S.A.">
        <title>Comparative genomics of biotechnologically important yeasts.</title>
        <authorList>
            <person name="Riley R."/>
            <person name="Haridas S."/>
            <person name="Wolfe K.H."/>
            <person name="Lopes M.R."/>
            <person name="Hittinger C.T."/>
            <person name="Goeker M."/>
            <person name="Salamov A.A."/>
            <person name="Wisecaver J.H."/>
            <person name="Long T.M."/>
            <person name="Calvey C.H."/>
            <person name="Aerts A.L."/>
            <person name="Barry K.W."/>
            <person name="Choi C."/>
            <person name="Clum A."/>
            <person name="Coughlan A.Y."/>
            <person name="Deshpande S."/>
            <person name="Douglass A.P."/>
            <person name="Hanson S.J."/>
            <person name="Klenk H.-P."/>
            <person name="LaButti K.M."/>
            <person name="Lapidus A."/>
            <person name="Lindquist E.A."/>
            <person name="Lipzen A.M."/>
            <person name="Meier-Kolthoff J.P."/>
            <person name="Ohm R.A."/>
            <person name="Otillar R.P."/>
            <person name="Pangilinan J.L."/>
            <person name="Peng Y."/>
            <person name="Rokas A."/>
            <person name="Rosa C.A."/>
            <person name="Scheuner C."/>
            <person name="Sibirny A.A."/>
            <person name="Slot J.C."/>
            <person name="Stielow J.B."/>
            <person name="Sun H."/>
            <person name="Kurtzman C.P."/>
            <person name="Blackwell M."/>
            <person name="Grigoriev I.V."/>
            <person name="Jeffries T.W."/>
        </authorList>
    </citation>
    <scope>NUCLEOTIDE SEQUENCE [LARGE SCALE GENOMIC DNA]</scope>
    <source>
        <strain evidence="3 4">NRRL Y-11557</strain>
    </source>
</reference>
<evidence type="ECO:0000313" key="3">
    <source>
        <dbReference type="EMBL" id="ODQ75541.1"/>
    </source>
</evidence>
<feature type="compositionally biased region" description="Polar residues" evidence="1">
    <location>
        <begin position="247"/>
        <end position="259"/>
    </location>
</feature>
<protein>
    <recommendedName>
        <fullName evidence="2">DUF3752 domain-containing protein</fullName>
    </recommendedName>
</protein>
<dbReference type="Pfam" id="PF12572">
    <property type="entry name" value="DUF3752"/>
    <property type="match status" value="1"/>
</dbReference>
<evidence type="ECO:0000256" key="1">
    <source>
        <dbReference type="SAM" id="MobiDB-lite"/>
    </source>
</evidence>
<proteinExistence type="predicted"/>
<dbReference type="PANTHER" id="PTHR46370:SF1">
    <property type="entry name" value="GPALPP MOTIFS-CONTAINING PROTEIN 1"/>
    <property type="match status" value="1"/>
</dbReference>
<feature type="compositionally biased region" description="Basic and acidic residues" evidence="1">
    <location>
        <begin position="121"/>
        <end position="149"/>
    </location>
</feature>
<feature type="domain" description="DUF3752" evidence="2">
    <location>
        <begin position="153"/>
        <end position="307"/>
    </location>
</feature>
<dbReference type="Proteomes" id="UP000094385">
    <property type="component" value="Unassembled WGS sequence"/>
</dbReference>
<evidence type="ECO:0000259" key="2">
    <source>
        <dbReference type="Pfam" id="PF12572"/>
    </source>
</evidence>
<accession>A0A1E3QCX8</accession>
<dbReference type="PANTHER" id="PTHR46370">
    <property type="entry name" value="GPALPP MOTIFS-CONTAINING PROTEIN 1"/>
    <property type="match status" value="1"/>
</dbReference>
<evidence type="ECO:0000313" key="4">
    <source>
        <dbReference type="Proteomes" id="UP000094385"/>
    </source>
</evidence>
<feature type="compositionally biased region" description="Polar residues" evidence="1">
    <location>
        <begin position="176"/>
        <end position="192"/>
    </location>
</feature>
<feature type="compositionally biased region" description="Basic and acidic residues" evidence="1">
    <location>
        <begin position="262"/>
        <end position="280"/>
    </location>
</feature>
<feature type="compositionally biased region" description="Basic and acidic residues" evidence="1">
    <location>
        <begin position="103"/>
        <end position="113"/>
    </location>
</feature>
<feature type="compositionally biased region" description="Basic and acidic residues" evidence="1">
    <location>
        <begin position="68"/>
        <end position="83"/>
    </location>
</feature>
<name>A0A1E3QCX8_LIPST</name>
<dbReference type="OrthoDB" id="73491at2759"/>
<keyword evidence="4" id="KW-1185">Reference proteome</keyword>
<feature type="compositionally biased region" description="Basic and acidic residues" evidence="1">
    <location>
        <begin position="195"/>
        <end position="204"/>
    </location>
</feature>
<feature type="region of interest" description="Disordered" evidence="1">
    <location>
        <begin position="29"/>
        <end position="292"/>
    </location>
</feature>